<accession>A0A6C0IKF0</accession>
<dbReference type="GO" id="GO:0003676">
    <property type="term" value="F:nucleic acid binding"/>
    <property type="evidence" value="ECO:0007669"/>
    <property type="project" value="InterPro"/>
</dbReference>
<organism evidence="2">
    <name type="scientific">viral metagenome</name>
    <dbReference type="NCBI Taxonomy" id="1070528"/>
    <lineage>
        <taxon>unclassified sequences</taxon>
        <taxon>metagenomes</taxon>
        <taxon>organismal metagenomes</taxon>
    </lineage>
</organism>
<dbReference type="GO" id="GO:0008270">
    <property type="term" value="F:zinc ion binding"/>
    <property type="evidence" value="ECO:0007669"/>
    <property type="project" value="InterPro"/>
</dbReference>
<protein>
    <recommendedName>
        <fullName evidence="1">HNH nuclease domain-containing protein</fullName>
    </recommendedName>
</protein>
<evidence type="ECO:0000259" key="1">
    <source>
        <dbReference type="SMART" id="SM00507"/>
    </source>
</evidence>
<dbReference type="GO" id="GO:0004519">
    <property type="term" value="F:endonuclease activity"/>
    <property type="evidence" value="ECO:0007669"/>
    <property type="project" value="InterPro"/>
</dbReference>
<evidence type="ECO:0000313" key="2">
    <source>
        <dbReference type="EMBL" id="QHT92906.1"/>
    </source>
</evidence>
<dbReference type="CDD" id="cd00085">
    <property type="entry name" value="HNHc"/>
    <property type="match status" value="1"/>
</dbReference>
<proteinExistence type="predicted"/>
<dbReference type="Pfam" id="PF01844">
    <property type="entry name" value="HNH"/>
    <property type="match status" value="1"/>
</dbReference>
<dbReference type="EMBL" id="MN740195">
    <property type="protein sequence ID" value="QHT92906.1"/>
    <property type="molecule type" value="Genomic_DNA"/>
</dbReference>
<dbReference type="InterPro" id="IPR002711">
    <property type="entry name" value="HNH"/>
</dbReference>
<dbReference type="InterPro" id="IPR003615">
    <property type="entry name" value="HNH_nuc"/>
</dbReference>
<name>A0A6C0IKF0_9ZZZZ</name>
<dbReference type="Gene3D" id="1.10.30.50">
    <property type="match status" value="1"/>
</dbReference>
<sequence>MKFELLIFGLTAFFIANTYHDGKYLTIMKSWKKYYQMASIGFVGLSAYLFMKKYPGHSRSLFTHANGIIKYLPIDRDATNFLFDLTDKREMFSSNNNSVQGNRMQGNRMQGNRMQGNRMQAQEQRVMNSGMNTTSNNGSEQKATKRSVSETKKKFVAAQQGWKCGACKQQLPAWFEVDHKIRLDNGGSNHVDNLVALCRDCHGKKTAFENL</sequence>
<feature type="domain" description="HNH nuclease" evidence="1">
    <location>
        <begin position="151"/>
        <end position="203"/>
    </location>
</feature>
<dbReference type="AlphaFoldDB" id="A0A6C0IKF0"/>
<reference evidence="2" key="1">
    <citation type="journal article" date="2020" name="Nature">
        <title>Giant virus diversity and host interactions through global metagenomics.</title>
        <authorList>
            <person name="Schulz F."/>
            <person name="Roux S."/>
            <person name="Paez-Espino D."/>
            <person name="Jungbluth S."/>
            <person name="Walsh D.A."/>
            <person name="Denef V.J."/>
            <person name="McMahon K.D."/>
            <person name="Konstantinidis K.T."/>
            <person name="Eloe-Fadrosh E.A."/>
            <person name="Kyrpides N.C."/>
            <person name="Woyke T."/>
        </authorList>
    </citation>
    <scope>NUCLEOTIDE SEQUENCE</scope>
    <source>
        <strain evidence="2">GVMAG-M-3300023184-89</strain>
    </source>
</reference>
<dbReference type="SMART" id="SM00507">
    <property type="entry name" value="HNHc"/>
    <property type="match status" value="1"/>
</dbReference>